<proteinExistence type="predicted"/>
<dbReference type="EMBL" id="LLXX01000093">
    <property type="protein sequence ID" value="KRR07674.1"/>
    <property type="molecule type" value="Genomic_DNA"/>
</dbReference>
<dbReference type="AlphaFoldDB" id="A0A0R3LIR6"/>
<gene>
    <name evidence="1" type="ORF">CP49_40030</name>
</gene>
<organism evidence="1 2">
    <name type="scientific">Bradyrhizobium valentinum</name>
    <dbReference type="NCBI Taxonomy" id="1518501"/>
    <lineage>
        <taxon>Bacteria</taxon>
        <taxon>Pseudomonadati</taxon>
        <taxon>Pseudomonadota</taxon>
        <taxon>Alphaproteobacteria</taxon>
        <taxon>Hyphomicrobiales</taxon>
        <taxon>Nitrobacteraceae</taxon>
        <taxon>Bradyrhizobium</taxon>
    </lineage>
</organism>
<sequence length="83" mass="9379">MGDAKIILEARPFRKPFIPPPFEISSDLAVFWINRIILSVRASRFIACLPQLQLYVLQPLPAGSLAVRDCLQGSVKAERCNRR</sequence>
<accession>A0A0R3LIR6</accession>
<name>A0A0R3LIR6_9BRAD</name>
<evidence type="ECO:0000313" key="2">
    <source>
        <dbReference type="Proteomes" id="UP000051913"/>
    </source>
</evidence>
<reference evidence="1 2" key="1">
    <citation type="submission" date="2014-03" db="EMBL/GenBank/DDBJ databases">
        <title>Bradyrhizobium valentinum sp. nov., isolated from effective nodules of Lupinus mariae-josephae, a lupine endemic of basic-lime soils in Eastern Spain.</title>
        <authorList>
            <person name="Duran D."/>
            <person name="Rey L."/>
            <person name="Navarro A."/>
            <person name="Busquets A."/>
            <person name="Imperial J."/>
            <person name="Ruiz-Argueso T."/>
        </authorList>
    </citation>
    <scope>NUCLEOTIDE SEQUENCE [LARGE SCALE GENOMIC DNA]</scope>
    <source>
        <strain evidence="1 2">LmjM3</strain>
    </source>
</reference>
<keyword evidence="2" id="KW-1185">Reference proteome</keyword>
<protein>
    <submittedName>
        <fullName evidence="1">Uncharacterized protein</fullName>
    </submittedName>
</protein>
<comment type="caution">
    <text evidence="1">The sequence shown here is derived from an EMBL/GenBank/DDBJ whole genome shotgun (WGS) entry which is preliminary data.</text>
</comment>
<evidence type="ECO:0000313" key="1">
    <source>
        <dbReference type="EMBL" id="KRR07674.1"/>
    </source>
</evidence>
<dbReference type="Proteomes" id="UP000051913">
    <property type="component" value="Unassembled WGS sequence"/>
</dbReference>